<dbReference type="GO" id="GO:0016236">
    <property type="term" value="P:macroautophagy"/>
    <property type="evidence" value="ECO:0007669"/>
    <property type="project" value="TreeGrafter"/>
</dbReference>
<dbReference type="InterPro" id="IPR036378">
    <property type="entry name" value="FAS1_dom_sf"/>
</dbReference>
<dbReference type="PANTHER" id="PTHR10900">
    <property type="entry name" value="PERIOSTIN-RELATED"/>
    <property type="match status" value="1"/>
</dbReference>
<dbReference type="PROSITE" id="PS50213">
    <property type="entry name" value="FAS1"/>
    <property type="match status" value="2"/>
</dbReference>
<dbReference type="SUPFAM" id="SSF82153">
    <property type="entry name" value="FAS1 domain"/>
    <property type="match status" value="2"/>
</dbReference>
<organism evidence="2 3">
    <name type="scientific">Schizothecium vesticola</name>
    <dbReference type="NCBI Taxonomy" id="314040"/>
    <lineage>
        <taxon>Eukaryota</taxon>
        <taxon>Fungi</taxon>
        <taxon>Dikarya</taxon>
        <taxon>Ascomycota</taxon>
        <taxon>Pezizomycotina</taxon>
        <taxon>Sordariomycetes</taxon>
        <taxon>Sordariomycetidae</taxon>
        <taxon>Sordariales</taxon>
        <taxon>Schizotheciaceae</taxon>
        <taxon>Schizothecium</taxon>
    </lineage>
</organism>
<evidence type="ECO:0000259" key="1">
    <source>
        <dbReference type="PROSITE" id="PS50213"/>
    </source>
</evidence>
<gene>
    <name evidence="2" type="ORF">B0T18DRAFT_328593</name>
</gene>
<reference evidence="2" key="1">
    <citation type="submission" date="2023-06" db="EMBL/GenBank/DDBJ databases">
        <title>Genome-scale phylogeny and comparative genomics of the fungal order Sordariales.</title>
        <authorList>
            <consortium name="Lawrence Berkeley National Laboratory"/>
            <person name="Hensen N."/>
            <person name="Bonometti L."/>
            <person name="Westerberg I."/>
            <person name="Brannstrom I.O."/>
            <person name="Guillou S."/>
            <person name="Cros-Aarteil S."/>
            <person name="Calhoun S."/>
            <person name="Haridas S."/>
            <person name="Kuo A."/>
            <person name="Mondo S."/>
            <person name="Pangilinan J."/>
            <person name="Riley R."/>
            <person name="LaButti K."/>
            <person name="Andreopoulos B."/>
            <person name="Lipzen A."/>
            <person name="Chen C."/>
            <person name="Yanf M."/>
            <person name="Daum C."/>
            <person name="Ng V."/>
            <person name="Clum A."/>
            <person name="Steindorff A."/>
            <person name="Ohm R."/>
            <person name="Martin F."/>
            <person name="Silar P."/>
            <person name="Natvig D."/>
            <person name="Lalanne C."/>
            <person name="Gautier V."/>
            <person name="Ament-velasquez S.L."/>
            <person name="Kruys A."/>
            <person name="Hutchinson M.I."/>
            <person name="Powell A.J."/>
            <person name="Barry K."/>
            <person name="Miller A.N."/>
            <person name="Grigoriev I.V."/>
            <person name="Debuchy R."/>
            <person name="Gladieux P."/>
            <person name="Thoren M.H."/>
            <person name="Johannesson H."/>
        </authorList>
    </citation>
    <scope>NUCLEOTIDE SEQUENCE</scope>
    <source>
        <strain evidence="2">SMH3187-1</strain>
    </source>
</reference>
<keyword evidence="3" id="KW-1185">Reference proteome</keyword>
<dbReference type="Gene3D" id="2.30.180.10">
    <property type="entry name" value="FAS1 domain"/>
    <property type="match status" value="2"/>
</dbReference>
<dbReference type="SMART" id="SM00554">
    <property type="entry name" value="FAS1"/>
    <property type="match status" value="2"/>
</dbReference>
<dbReference type="Pfam" id="PF02469">
    <property type="entry name" value="Fasciclin"/>
    <property type="match status" value="2"/>
</dbReference>
<dbReference type="InterPro" id="IPR050904">
    <property type="entry name" value="Adhesion/Biosynth-related"/>
</dbReference>
<dbReference type="AlphaFoldDB" id="A0AA40K1T8"/>
<dbReference type="PANTHER" id="PTHR10900:SF77">
    <property type="entry name" value="FI19380P1"/>
    <property type="match status" value="1"/>
</dbReference>
<accession>A0AA40K1T8</accession>
<dbReference type="Proteomes" id="UP001172155">
    <property type="component" value="Unassembled WGS sequence"/>
</dbReference>
<evidence type="ECO:0000313" key="3">
    <source>
        <dbReference type="Proteomes" id="UP001172155"/>
    </source>
</evidence>
<dbReference type="InterPro" id="IPR000782">
    <property type="entry name" value="FAS1_domain"/>
</dbReference>
<dbReference type="FunFam" id="2.30.180.10:FF:000032">
    <property type="entry name" value="Fasciclin domain-containing protein, putative"/>
    <property type="match status" value="1"/>
</dbReference>
<feature type="domain" description="FAS1" evidence="1">
    <location>
        <begin position="18"/>
        <end position="169"/>
    </location>
</feature>
<proteinExistence type="predicted"/>
<comment type="caution">
    <text evidence="2">The sequence shown here is derived from an EMBL/GenBank/DDBJ whole genome shotgun (WGS) entry which is preliminary data.</text>
</comment>
<protein>
    <submittedName>
        <fullName evidence="2">FAS1 domain-containing protein</fullName>
    </submittedName>
</protein>
<sequence length="297" mass="30497">MQIKRFIPLAAAPAVWGQTLPELLAAQNSTLSTLVSILQSQPALLNTVAGLQNITILAPSNDAFATLLADPAVAAKAADPGFVAALLTYHVLKGTFPASAFLAAADAPVFVNTYLTNETYSTVEDGQVVEAQTVDGSVIVTSGAGTESKVVATDFNFTGGVVHVIDNVLSIPSDLTGVLGHENLTALASAVTTANLGATLTGLEQVTLFAPNNAAFDKIRDVASTLTVEQLTGVLTYHAVAGAVVYSTDIVDGATVKTVQGGDLKLTIRDGSVFVNDAKVVEANILAKNGVVHIIDA</sequence>
<name>A0AA40K1T8_9PEZI</name>
<evidence type="ECO:0000313" key="2">
    <source>
        <dbReference type="EMBL" id="KAK0742711.1"/>
    </source>
</evidence>
<dbReference type="GO" id="GO:0000329">
    <property type="term" value="C:fungal-type vacuole membrane"/>
    <property type="evidence" value="ECO:0007669"/>
    <property type="project" value="TreeGrafter"/>
</dbReference>
<dbReference type="EMBL" id="JAUKUD010000005">
    <property type="protein sequence ID" value="KAK0742711.1"/>
    <property type="molecule type" value="Genomic_DNA"/>
</dbReference>
<feature type="domain" description="FAS1" evidence="1">
    <location>
        <begin position="171"/>
        <end position="297"/>
    </location>
</feature>